<organism evidence="3 4">
    <name type="scientific">Caerostris darwini</name>
    <dbReference type="NCBI Taxonomy" id="1538125"/>
    <lineage>
        <taxon>Eukaryota</taxon>
        <taxon>Metazoa</taxon>
        <taxon>Ecdysozoa</taxon>
        <taxon>Arthropoda</taxon>
        <taxon>Chelicerata</taxon>
        <taxon>Arachnida</taxon>
        <taxon>Araneae</taxon>
        <taxon>Araneomorphae</taxon>
        <taxon>Entelegynae</taxon>
        <taxon>Araneoidea</taxon>
        <taxon>Araneidae</taxon>
        <taxon>Caerostris</taxon>
    </lineage>
</organism>
<feature type="non-terminal residue" evidence="3">
    <location>
        <position position="749"/>
    </location>
</feature>
<dbReference type="GO" id="GO:0006383">
    <property type="term" value="P:transcription by RNA polymerase III"/>
    <property type="evidence" value="ECO:0007669"/>
    <property type="project" value="InterPro"/>
</dbReference>
<dbReference type="PANTHER" id="PTHR23082:SF0">
    <property type="entry name" value="GENERAL TRANSCRIPTION FACTOR 3C POLYPEPTIDE 3"/>
    <property type="match status" value="1"/>
</dbReference>
<dbReference type="PANTHER" id="PTHR23082">
    <property type="entry name" value="TRANSCRIPTION INITIATION FACTOR IIIC TFIIIC , POLYPEPTIDE 3-RELATED"/>
    <property type="match status" value="1"/>
</dbReference>
<evidence type="ECO:0000256" key="1">
    <source>
        <dbReference type="PROSITE-ProRule" id="PRU00339"/>
    </source>
</evidence>
<protein>
    <submittedName>
        <fullName evidence="3">General transcription factor 3C polypeptide 3</fullName>
    </submittedName>
</protein>
<gene>
    <name evidence="3" type="primary">GTF3C3</name>
    <name evidence="3" type="ORF">CDAR_193391</name>
</gene>
<feature type="repeat" description="TPR" evidence="1">
    <location>
        <begin position="224"/>
        <end position="257"/>
    </location>
</feature>
<dbReference type="InterPro" id="IPR019734">
    <property type="entry name" value="TPR_rpt"/>
</dbReference>
<dbReference type="Pfam" id="PF14559">
    <property type="entry name" value="TPR_19"/>
    <property type="match status" value="1"/>
</dbReference>
<dbReference type="AlphaFoldDB" id="A0AAV4QP19"/>
<dbReference type="GO" id="GO:0000127">
    <property type="term" value="C:transcription factor TFIIIC complex"/>
    <property type="evidence" value="ECO:0007669"/>
    <property type="project" value="TreeGrafter"/>
</dbReference>
<reference evidence="3 4" key="1">
    <citation type="submission" date="2021-06" db="EMBL/GenBank/DDBJ databases">
        <title>Caerostris darwini draft genome.</title>
        <authorList>
            <person name="Kono N."/>
            <person name="Arakawa K."/>
        </authorList>
    </citation>
    <scope>NUCLEOTIDE SEQUENCE [LARGE SCALE GENOMIC DNA]</scope>
</reference>
<dbReference type="EMBL" id="BPLQ01004597">
    <property type="protein sequence ID" value="GIY09288.1"/>
    <property type="molecule type" value="Genomic_DNA"/>
</dbReference>
<dbReference type="InterPro" id="IPR039340">
    <property type="entry name" value="Tfc4/TFIIIC-102/Sfc4"/>
</dbReference>
<sequence>MEYEYTEETAELFAKLEGNISVEEWRQYEQYENFVIDNTDDDSDYSEGSMSQDSYEEITLNVNLMKEEDKSDESDEESYQNSWECNAADKYAQGKISFVELNSILEDGTSETRTKKRKQLGNKSGCCSRLEKDENMEPQMKKRKIRKKRNVLPKRLGCLMGQANSHYANGDYEAAITICMELIKFAPHSYEPFQLLGVIYEEKGESRKAFQCNLVAAYLNSSDTDGWLRLAEISIERKEIHQAIKCYTKAIHNEPSNVGFLWERCNLYEQVGDRTKALYGYERILKNLCNPEDSVKCIEMARGISKIHHENGDCVNAAKVLDTAFSKFPLLITSKDINYLLELQLSQKMYKAAVKTFVQYCGVKLNASSGNLSADGLNDADEESFKTLISCVIPEDLDLALTIKFLICLIHLKAFNAAQPLMGSLKQENPEKTGCLYLDVADALVEVQEYQEAKSFLFLLISTQSYNLPTVWMKYADCLHVLSNVQEAIRAYHKVLDLAPDVQQARLTLSKIFLAMGKRKEATDILKQKSEDGEFGIAVGIDALYERCKILDAQESWEEYISAGSLLQYSHCYYLETEEEFNAAVSSQSFKNRKEILKDLKRQSKKSKPKFTGNQIPVSEMWSIFRKVLDKLMERKRYEHLQNLLLASLSSTMFMKLPRYAKDLEFQALLSCYFNGSHKYTYLFIRELVSKNLNKNKAWNLYSLIASCSPENRQNRFCMRLMLKNHNHLALGYINGHNAMMSGTYKHAL</sequence>
<keyword evidence="4" id="KW-1185">Reference proteome</keyword>
<evidence type="ECO:0000256" key="2">
    <source>
        <dbReference type="SAM" id="MobiDB-lite"/>
    </source>
</evidence>
<accession>A0AAV4QP19</accession>
<proteinExistence type="predicted"/>
<evidence type="ECO:0000313" key="3">
    <source>
        <dbReference type="EMBL" id="GIY09288.1"/>
    </source>
</evidence>
<feature type="repeat" description="TPR" evidence="1">
    <location>
        <begin position="469"/>
        <end position="502"/>
    </location>
</feature>
<comment type="caution">
    <text evidence="3">The sequence shown here is derived from an EMBL/GenBank/DDBJ whole genome shotgun (WGS) entry which is preliminary data.</text>
</comment>
<dbReference type="SMART" id="SM00028">
    <property type="entry name" value="TPR"/>
    <property type="match status" value="4"/>
</dbReference>
<name>A0AAV4QP19_9ARAC</name>
<dbReference type="PROSITE" id="PS50005">
    <property type="entry name" value="TPR"/>
    <property type="match status" value="2"/>
</dbReference>
<dbReference type="Gene3D" id="1.25.40.10">
    <property type="entry name" value="Tetratricopeptide repeat domain"/>
    <property type="match status" value="2"/>
</dbReference>
<feature type="region of interest" description="Disordered" evidence="2">
    <location>
        <begin position="110"/>
        <end position="143"/>
    </location>
</feature>
<dbReference type="SUPFAM" id="SSF48452">
    <property type="entry name" value="TPR-like"/>
    <property type="match status" value="2"/>
</dbReference>
<evidence type="ECO:0000313" key="4">
    <source>
        <dbReference type="Proteomes" id="UP001054837"/>
    </source>
</evidence>
<dbReference type="InterPro" id="IPR011990">
    <property type="entry name" value="TPR-like_helical_dom_sf"/>
</dbReference>
<dbReference type="Proteomes" id="UP001054837">
    <property type="component" value="Unassembled WGS sequence"/>
</dbReference>
<keyword evidence="1" id="KW-0802">TPR repeat</keyword>